<name>A0A0A7S5C8_FRIPE</name>
<dbReference type="InterPro" id="IPR042115">
    <property type="entry name" value="PriA_3primeBD_sf"/>
</dbReference>
<dbReference type="CDD" id="cd17929">
    <property type="entry name" value="DEXHc_priA"/>
    <property type="match status" value="1"/>
</dbReference>
<dbReference type="NCBIfam" id="NF004067">
    <property type="entry name" value="PRK05580.1-4"/>
    <property type="match status" value="1"/>
</dbReference>
<evidence type="ECO:0000256" key="5">
    <source>
        <dbReference type="ARBA" id="ARBA00022801"/>
    </source>
</evidence>
<dbReference type="GO" id="GO:0005524">
    <property type="term" value="F:ATP binding"/>
    <property type="evidence" value="ECO:0007669"/>
    <property type="project" value="UniProtKB-UniRule"/>
</dbReference>
<dbReference type="InterPro" id="IPR041222">
    <property type="entry name" value="PriA_3primeBD"/>
</dbReference>
<keyword evidence="2 12" id="KW-0235">DNA replication</keyword>
<dbReference type="FunFam" id="3.40.50.300:FF:000489">
    <property type="entry name" value="Primosome assembly protein PriA"/>
    <property type="match status" value="1"/>
</dbReference>
<keyword evidence="10 12" id="KW-0413">Isomerase</keyword>
<evidence type="ECO:0000313" key="16">
    <source>
        <dbReference type="Proteomes" id="UP000030901"/>
    </source>
</evidence>
<dbReference type="Pfam" id="PF18319">
    <property type="entry name" value="Zn_ribbon_PriA"/>
    <property type="match status" value="1"/>
</dbReference>
<dbReference type="InterPro" id="IPR040498">
    <property type="entry name" value="PriA_CRR"/>
</dbReference>
<feature type="domain" description="Helicase C-terminal" evidence="14">
    <location>
        <begin position="468"/>
        <end position="627"/>
    </location>
</feature>
<dbReference type="GO" id="GO:0003677">
    <property type="term" value="F:DNA binding"/>
    <property type="evidence" value="ECO:0007669"/>
    <property type="project" value="UniProtKB-UniRule"/>
</dbReference>
<dbReference type="Pfam" id="PF17764">
    <property type="entry name" value="PriA_3primeBD"/>
    <property type="match status" value="1"/>
</dbReference>
<comment type="catalytic activity">
    <reaction evidence="11 12">
        <text>ATP + H2O = ADP + phosphate + H(+)</text>
        <dbReference type="Rhea" id="RHEA:13065"/>
        <dbReference type="ChEBI" id="CHEBI:15377"/>
        <dbReference type="ChEBI" id="CHEBI:15378"/>
        <dbReference type="ChEBI" id="CHEBI:30616"/>
        <dbReference type="ChEBI" id="CHEBI:43474"/>
        <dbReference type="ChEBI" id="CHEBI:456216"/>
        <dbReference type="EC" id="5.6.2.4"/>
    </reaction>
</comment>
<dbReference type="PROSITE" id="PS51192">
    <property type="entry name" value="HELICASE_ATP_BIND_1"/>
    <property type="match status" value="1"/>
</dbReference>
<organism evidence="15 16">
    <name type="scientific">Frischella perrara</name>
    <dbReference type="NCBI Taxonomy" id="1267021"/>
    <lineage>
        <taxon>Bacteria</taxon>
        <taxon>Pseudomonadati</taxon>
        <taxon>Pseudomonadota</taxon>
        <taxon>Gammaproteobacteria</taxon>
        <taxon>Orbales</taxon>
        <taxon>Orbaceae</taxon>
        <taxon>Frischella</taxon>
    </lineage>
</organism>
<feature type="binding site" evidence="12">
    <location>
        <position position="433"/>
    </location>
    <ligand>
        <name>Zn(2+)</name>
        <dbReference type="ChEBI" id="CHEBI:29105"/>
        <label>1</label>
    </ligand>
</feature>
<keyword evidence="9 12" id="KW-0238">DNA-binding</keyword>
<evidence type="ECO:0000256" key="1">
    <source>
        <dbReference type="ARBA" id="ARBA00022515"/>
    </source>
</evidence>
<accession>A0A0A7S5C8</accession>
<dbReference type="GO" id="GO:0008270">
    <property type="term" value="F:zinc ion binding"/>
    <property type="evidence" value="ECO:0007669"/>
    <property type="project" value="UniProtKB-UniRule"/>
</dbReference>
<dbReference type="GO" id="GO:0006302">
    <property type="term" value="P:double-strand break repair"/>
    <property type="evidence" value="ECO:0007669"/>
    <property type="project" value="InterPro"/>
</dbReference>
<dbReference type="HAMAP" id="MF_00983">
    <property type="entry name" value="PriA"/>
    <property type="match status" value="1"/>
</dbReference>
<dbReference type="GO" id="GO:0016887">
    <property type="term" value="F:ATP hydrolysis activity"/>
    <property type="evidence" value="ECO:0007669"/>
    <property type="project" value="RHEA"/>
</dbReference>
<proteinExistence type="inferred from homology"/>
<feature type="binding site" evidence="12">
    <location>
        <position position="460"/>
    </location>
    <ligand>
        <name>Zn(2+)</name>
        <dbReference type="ChEBI" id="CHEBI:29105"/>
        <label>2</label>
    </ligand>
</feature>
<dbReference type="GO" id="GO:0006269">
    <property type="term" value="P:DNA replication, synthesis of primer"/>
    <property type="evidence" value="ECO:0007669"/>
    <property type="project" value="UniProtKB-KW"/>
</dbReference>
<evidence type="ECO:0000256" key="8">
    <source>
        <dbReference type="ARBA" id="ARBA00022840"/>
    </source>
</evidence>
<dbReference type="GO" id="GO:1990077">
    <property type="term" value="C:primosome complex"/>
    <property type="evidence" value="ECO:0007669"/>
    <property type="project" value="UniProtKB-UniRule"/>
</dbReference>
<dbReference type="PROSITE" id="PS51194">
    <property type="entry name" value="HELICASE_CTER"/>
    <property type="match status" value="1"/>
</dbReference>
<evidence type="ECO:0000256" key="4">
    <source>
        <dbReference type="ARBA" id="ARBA00022741"/>
    </source>
</evidence>
<dbReference type="NCBIfam" id="TIGR00595">
    <property type="entry name" value="priA"/>
    <property type="match status" value="1"/>
</dbReference>
<dbReference type="EMBL" id="CP009056">
    <property type="protein sequence ID" value="AJA46052.1"/>
    <property type="molecule type" value="Genomic_DNA"/>
</dbReference>
<comment type="catalytic activity">
    <reaction evidence="12">
        <text>Couples ATP hydrolysis with the unwinding of duplex DNA by translocating in the 3'-5' direction.</text>
        <dbReference type="EC" id="5.6.2.4"/>
    </reaction>
</comment>
<evidence type="ECO:0000256" key="9">
    <source>
        <dbReference type="ARBA" id="ARBA00023125"/>
    </source>
</evidence>
<feature type="domain" description="Helicase ATP-binding" evidence="13">
    <location>
        <begin position="208"/>
        <end position="374"/>
    </location>
</feature>
<evidence type="ECO:0000259" key="14">
    <source>
        <dbReference type="PROSITE" id="PS51194"/>
    </source>
</evidence>
<evidence type="ECO:0000256" key="3">
    <source>
        <dbReference type="ARBA" id="ARBA00022723"/>
    </source>
</evidence>
<feature type="binding site" evidence="12">
    <location>
        <position position="445"/>
    </location>
    <ligand>
        <name>Zn(2+)</name>
        <dbReference type="ChEBI" id="CHEBI:29105"/>
        <label>2</label>
    </ligand>
</feature>
<dbReference type="InterPro" id="IPR041236">
    <property type="entry name" value="PriA_C"/>
</dbReference>
<dbReference type="Proteomes" id="UP000030901">
    <property type="component" value="Chromosome"/>
</dbReference>
<feature type="binding site" evidence="12">
    <location>
        <position position="436"/>
    </location>
    <ligand>
        <name>Zn(2+)</name>
        <dbReference type="ChEBI" id="CHEBI:29105"/>
        <label>1</label>
    </ligand>
</feature>
<evidence type="ECO:0000256" key="6">
    <source>
        <dbReference type="ARBA" id="ARBA00022806"/>
    </source>
</evidence>
<feature type="binding site" evidence="12">
    <location>
        <position position="463"/>
    </location>
    <ligand>
        <name>Zn(2+)</name>
        <dbReference type="ChEBI" id="CHEBI:29105"/>
        <label>2</label>
    </ligand>
</feature>
<keyword evidence="1 12" id="KW-0639">Primosome</keyword>
<evidence type="ECO:0000256" key="2">
    <source>
        <dbReference type="ARBA" id="ARBA00022705"/>
    </source>
</evidence>
<reference evidence="15 16" key="1">
    <citation type="journal article" date="2014" name="Appl. Environ. Microbiol.">
        <title>Gut symbionts from distinct hosts exhibit genotoxic activity via divergent colibactin biosynthetic pathways.</title>
        <authorList>
            <person name="Engel P."/>
            <person name="Vizcaino M.I."/>
            <person name="Crawford J.M."/>
        </authorList>
    </citation>
    <scope>NUCLEOTIDE SEQUENCE [LARGE SCALE GENOMIC DNA]</scope>
    <source>
        <strain evidence="15 16">PEB0191</strain>
    </source>
</reference>
<dbReference type="InterPro" id="IPR014001">
    <property type="entry name" value="Helicase_ATP-bd"/>
</dbReference>
<comment type="similarity">
    <text evidence="12">Belongs to the helicase family. PriA subfamily.</text>
</comment>
<dbReference type="SUPFAM" id="SSF52540">
    <property type="entry name" value="P-loop containing nucleoside triphosphate hydrolases"/>
    <property type="match status" value="2"/>
</dbReference>
<dbReference type="KEGG" id="fpp:FPB0191_02248"/>
<evidence type="ECO:0000259" key="13">
    <source>
        <dbReference type="PROSITE" id="PS51192"/>
    </source>
</evidence>
<evidence type="ECO:0000256" key="10">
    <source>
        <dbReference type="ARBA" id="ARBA00023235"/>
    </source>
</evidence>
<keyword evidence="8 12" id="KW-0067">ATP-binding</keyword>
<dbReference type="Pfam" id="PF00270">
    <property type="entry name" value="DEAD"/>
    <property type="match status" value="1"/>
</dbReference>
<keyword evidence="6 12" id="KW-0347">Helicase</keyword>
<sequence>MLIAKVVLPIRLHQIFDYIVPDNLCTIVGAGQRIKVPFGNRQAIGIITALSKDSEFELDKLKTIHSIIDNQTLFSAKIWQLLNWAANYYHYPLGEVLFHALPILLRQGKLAALQETQIWQLTEKGRHFDTQLLSRSIKQQALLNLLQADQPVDNQDFSPAIFKGLQDKQLIEKVAISSITNDWRIDFQPQHMPFQLNQQQHTAINEIVRQLDKFTAFLLEGVTGSGKTEVYLQAIQSVLAQGRQALVLVPEIGLTPQTIKRFQQRFNVPIVVLHSAMSDKARLAAWLQCRTGDIAIVIGTRSALFTPFSNLGMIIVDEEHDSSFKQQEGWRYHARDLAILRAKIEQIPIVLGSATPSLETLNNAYNQRYRHLLLTERAGNAQLAKQTILDIKGLVLTAGLSQPLTAKIKQHLANNNQVMLFLNRRGFSPLLICHDCGWIAECPRCDRPFTYHQKQHKLICHHCDTPRTIPTQCPKCGSTHLVPIGFGTEQLEQQLNILFPTIPVTRIDRDSTQKKGSLDQYLQAIGKGGKHILVGTQILAKGHHFPDVTLVGIVDVDGALFSSDFRATERFAQIYMQVSGRAGRENKTGEVILQTYHPEHPLLNNLLHNGYSAFAKQTLAERKSTLLPPFSYQALIHAADRNNQYAPQLLQKIVDWLHTYHTDPSLWLLGPSPANQPKKAGYYRWQLLLQHGQRAKLQAILSELVIMIEKWSEAKNSRWSIDVDPIDGW</sequence>
<evidence type="ECO:0000313" key="15">
    <source>
        <dbReference type="EMBL" id="AJA46052.1"/>
    </source>
</evidence>
<dbReference type="GO" id="GO:0043138">
    <property type="term" value="F:3'-5' DNA helicase activity"/>
    <property type="evidence" value="ECO:0007669"/>
    <property type="project" value="UniProtKB-EC"/>
</dbReference>
<dbReference type="InterPro" id="IPR005259">
    <property type="entry name" value="PriA"/>
</dbReference>
<dbReference type="CDD" id="cd18804">
    <property type="entry name" value="SF2_C_priA"/>
    <property type="match status" value="1"/>
</dbReference>
<feature type="binding site" evidence="12">
    <location>
        <position position="442"/>
    </location>
    <ligand>
        <name>Zn(2+)</name>
        <dbReference type="ChEBI" id="CHEBI:29105"/>
        <label>2</label>
    </ligand>
</feature>
<dbReference type="PANTHER" id="PTHR30580:SF0">
    <property type="entry name" value="PRIMOSOMAL PROTEIN N"/>
    <property type="match status" value="1"/>
</dbReference>
<evidence type="ECO:0000256" key="12">
    <source>
        <dbReference type="HAMAP-Rule" id="MF_00983"/>
    </source>
</evidence>
<comment type="function">
    <text evidence="12">Initiates the restart of stalled replication forks, which reloads the replicative helicase on sites other than the origin of replication. Recognizes and binds to abandoned replication forks and remodels them to uncover a helicase loading site. Promotes assembly of the primosome at these replication forks.</text>
</comment>
<dbReference type="InterPro" id="IPR011545">
    <property type="entry name" value="DEAD/DEAH_box_helicase_dom"/>
</dbReference>
<dbReference type="NCBIfam" id="NF004065">
    <property type="entry name" value="PRK05580.1-1"/>
    <property type="match status" value="1"/>
</dbReference>
<comment type="subunit">
    <text evidence="12">Component of the replication restart primosome.</text>
</comment>
<dbReference type="FunFam" id="3.40.1440.60:FF:000001">
    <property type="entry name" value="Primosomal protein N"/>
    <property type="match status" value="1"/>
</dbReference>
<dbReference type="GO" id="GO:0006310">
    <property type="term" value="P:DNA recombination"/>
    <property type="evidence" value="ECO:0007669"/>
    <property type="project" value="InterPro"/>
</dbReference>
<dbReference type="OrthoDB" id="9759544at2"/>
<protein>
    <recommendedName>
        <fullName evidence="12">Replication restart protein PriA</fullName>
    </recommendedName>
    <alternativeName>
        <fullName evidence="12">ATP-dependent DNA helicase PriA</fullName>
        <ecNumber evidence="12">5.6.2.4</ecNumber>
    </alternativeName>
    <alternativeName>
        <fullName evidence="12">DNA 3'-5' helicase PriA</fullName>
    </alternativeName>
</protein>
<gene>
    <name evidence="12" type="primary">priA</name>
    <name evidence="15" type="ORF">FPB0191_02248</name>
</gene>
<keyword evidence="5 12" id="KW-0378">Hydrolase</keyword>
<keyword evidence="16" id="KW-1185">Reference proteome</keyword>
<dbReference type="EC" id="5.6.2.4" evidence="12"/>
<evidence type="ECO:0000256" key="7">
    <source>
        <dbReference type="ARBA" id="ARBA00022833"/>
    </source>
</evidence>
<feature type="binding site" evidence="12">
    <location>
        <position position="476"/>
    </location>
    <ligand>
        <name>Zn(2+)</name>
        <dbReference type="ChEBI" id="CHEBI:29105"/>
        <label>1</label>
    </ligand>
</feature>
<dbReference type="Pfam" id="PF00271">
    <property type="entry name" value="Helicase_C"/>
    <property type="match status" value="1"/>
</dbReference>
<comment type="cofactor">
    <cofactor evidence="12">
        <name>Zn(2+)</name>
        <dbReference type="ChEBI" id="CHEBI:29105"/>
    </cofactor>
    <text evidence="12">Binds 2 zinc ions per subunit.</text>
</comment>
<dbReference type="Gene3D" id="3.40.1440.60">
    <property type="entry name" value="PriA, 3(prime) DNA-binding domain"/>
    <property type="match status" value="1"/>
</dbReference>
<dbReference type="GO" id="GO:0006270">
    <property type="term" value="P:DNA replication initiation"/>
    <property type="evidence" value="ECO:0007669"/>
    <property type="project" value="TreeGrafter"/>
</dbReference>
<dbReference type="SMART" id="SM00487">
    <property type="entry name" value="DEXDc"/>
    <property type="match status" value="1"/>
</dbReference>
<keyword evidence="7 12" id="KW-0862">Zinc</keyword>
<dbReference type="PANTHER" id="PTHR30580">
    <property type="entry name" value="PRIMOSOMAL PROTEIN N"/>
    <property type="match status" value="1"/>
</dbReference>
<dbReference type="HOGENOM" id="CLU_013353_3_1_6"/>
<dbReference type="Pfam" id="PF18074">
    <property type="entry name" value="PriA_C"/>
    <property type="match status" value="1"/>
</dbReference>
<dbReference type="InterPro" id="IPR027417">
    <property type="entry name" value="P-loop_NTPase"/>
</dbReference>
<feature type="binding site" evidence="12">
    <location>
        <position position="473"/>
    </location>
    <ligand>
        <name>Zn(2+)</name>
        <dbReference type="ChEBI" id="CHEBI:29105"/>
        <label>1</label>
    </ligand>
</feature>
<dbReference type="STRING" id="1267021.FPB0191_02248"/>
<evidence type="ECO:0000256" key="11">
    <source>
        <dbReference type="ARBA" id="ARBA00048988"/>
    </source>
</evidence>
<dbReference type="AlphaFoldDB" id="A0A0A7S5C8"/>
<keyword evidence="4 12" id="KW-0547">Nucleotide-binding</keyword>
<keyword evidence="3 12" id="KW-0479">Metal-binding</keyword>
<dbReference type="InterPro" id="IPR001650">
    <property type="entry name" value="Helicase_C-like"/>
</dbReference>
<dbReference type="Gene3D" id="3.40.50.300">
    <property type="entry name" value="P-loop containing nucleotide triphosphate hydrolases"/>
    <property type="match status" value="2"/>
</dbReference>
<dbReference type="SMART" id="SM00490">
    <property type="entry name" value="HELICc"/>
    <property type="match status" value="1"/>
</dbReference>
<dbReference type="RefSeq" id="WP_039106188.1">
    <property type="nucleotide sequence ID" value="NZ_CP009056.1"/>
</dbReference>